<sequence>MKPEMSEELRRRHTLVYHLSSNAYMFPESSCLIEFSTGFNNTEYNMMLFKDISQFSLECRSFTKFPRKVIDSMMILPTEEENTLEVIMFLTSFRRLSPA</sequence>
<name>A0AAD1UQP9_EUPCR</name>
<organism evidence="1 2">
    <name type="scientific">Euplotes crassus</name>
    <dbReference type="NCBI Taxonomy" id="5936"/>
    <lineage>
        <taxon>Eukaryota</taxon>
        <taxon>Sar</taxon>
        <taxon>Alveolata</taxon>
        <taxon>Ciliophora</taxon>
        <taxon>Intramacronucleata</taxon>
        <taxon>Spirotrichea</taxon>
        <taxon>Hypotrichia</taxon>
        <taxon>Euplotida</taxon>
        <taxon>Euplotidae</taxon>
        <taxon>Moneuplotes</taxon>
    </lineage>
</organism>
<evidence type="ECO:0000313" key="2">
    <source>
        <dbReference type="Proteomes" id="UP001295684"/>
    </source>
</evidence>
<reference evidence="1" key="1">
    <citation type="submission" date="2023-07" db="EMBL/GenBank/DDBJ databases">
        <authorList>
            <consortium name="AG Swart"/>
            <person name="Singh M."/>
            <person name="Singh A."/>
            <person name="Seah K."/>
            <person name="Emmerich C."/>
        </authorList>
    </citation>
    <scope>NUCLEOTIDE SEQUENCE</scope>
    <source>
        <strain evidence="1">DP1</strain>
    </source>
</reference>
<dbReference type="Proteomes" id="UP001295684">
    <property type="component" value="Unassembled WGS sequence"/>
</dbReference>
<comment type="caution">
    <text evidence="1">The sequence shown here is derived from an EMBL/GenBank/DDBJ whole genome shotgun (WGS) entry which is preliminary data.</text>
</comment>
<accession>A0AAD1UQP9</accession>
<protein>
    <submittedName>
        <fullName evidence="1">Uncharacterized protein</fullName>
    </submittedName>
</protein>
<proteinExistence type="predicted"/>
<gene>
    <name evidence="1" type="ORF">ECRASSUSDP1_LOCUS12712</name>
</gene>
<evidence type="ECO:0000313" key="1">
    <source>
        <dbReference type="EMBL" id="CAI2371390.1"/>
    </source>
</evidence>
<keyword evidence="2" id="KW-1185">Reference proteome</keyword>
<dbReference type="EMBL" id="CAMPGE010012619">
    <property type="protein sequence ID" value="CAI2371390.1"/>
    <property type="molecule type" value="Genomic_DNA"/>
</dbReference>
<dbReference type="AlphaFoldDB" id="A0AAD1UQP9"/>